<sequence>MRSDTQYLKGGSRRSEVFTLDLQTFEARISLRINDVSPVSAKVFGKKCVSGVRSLAG</sequence>
<feature type="non-terminal residue" evidence="1">
    <location>
        <position position="57"/>
    </location>
</feature>
<organism evidence="1">
    <name type="scientific">marine sediment metagenome</name>
    <dbReference type="NCBI Taxonomy" id="412755"/>
    <lineage>
        <taxon>unclassified sequences</taxon>
        <taxon>metagenomes</taxon>
        <taxon>ecological metagenomes</taxon>
    </lineage>
</organism>
<name>X1QP37_9ZZZZ</name>
<comment type="caution">
    <text evidence="1">The sequence shown here is derived from an EMBL/GenBank/DDBJ whole genome shotgun (WGS) entry which is preliminary data.</text>
</comment>
<dbReference type="AlphaFoldDB" id="X1QP37"/>
<dbReference type="EMBL" id="BARV01039367">
    <property type="protein sequence ID" value="GAI56551.1"/>
    <property type="molecule type" value="Genomic_DNA"/>
</dbReference>
<gene>
    <name evidence="1" type="ORF">S06H3_60361</name>
</gene>
<proteinExistence type="predicted"/>
<reference evidence="1" key="1">
    <citation type="journal article" date="2014" name="Front. Microbiol.">
        <title>High frequency of phylogenetically diverse reductive dehalogenase-homologous genes in deep subseafloor sedimentary metagenomes.</title>
        <authorList>
            <person name="Kawai M."/>
            <person name="Futagami T."/>
            <person name="Toyoda A."/>
            <person name="Takaki Y."/>
            <person name="Nishi S."/>
            <person name="Hori S."/>
            <person name="Arai W."/>
            <person name="Tsubouchi T."/>
            <person name="Morono Y."/>
            <person name="Uchiyama I."/>
            <person name="Ito T."/>
            <person name="Fujiyama A."/>
            <person name="Inagaki F."/>
            <person name="Takami H."/>
        </authorList>
    </citation>
    <scope>NUCLEOTIDE SEQUENCE</scope>
    <source>
        <strain evidence="1">Expedition CK06-06</strain>
    </source>
</reference>
<protein>
    <submittedName>
        <fullName evidence="1">Uncharacterized protein</fullName>
    </submittedName>
</protein>
<evidence type="ECO:0000313" key="1">
    <source>
        <dbReference type="EMBL" id="GAI56551.1"/>
    </source>
</evidence>
<accession>X1QP37</accession>